<keyword evidence="3" id="KW-1185">Reference proteome</keyword>
<dbReference type="EMBL" id="CCAG010016226">
    <property type="status" value="NOT_ANNOTATED_CDS"/>
    <property type="molecule type" value="Genomic_DNA"/>
</dbReference>
<organism evidence="2 3">
    <name type="scientific">Glossina morsitans morsitans</name>
    <name type="common">Savannah tsetse fly</name>
    <dbReference type="NCBI Taxonomy" id="37546"/>
    <lineage>
        <taxon>Eukaryota</taxon>
        <taxon>Metazoa</taxon>
        <taxon>Ecdysozoa</taxon>
        <taxon>Arthropoda</taxon>
        <taxon>Hexapoda</taxon>
        <taxon>Insecta</taxon>
        <taxon>Pterygota</taxon>
        <taxon>Neoptera</taxon>
        <taxon>Endopterygota</taxon>
        <taxon>Diptera</taxon>
        <taxon>Brachycera</taxon>
        <taxon>Muscomorpha</taxon>
        <taxon>Hippoboscoidea</taxon>
        <taxon>Glossinidae</taxon>
        <taxon>Glossina</taxon>
    </lineage>
</organism>
<evidence type="ECO:0000313" key="3">
    <source>
        <dbReference type="Proteomes" id="UP000092444"/>
    </source>
</evidence>
<reference evidence="2" key="1">
    <citation type="submission" date="2020-05" db="UniProtKB">
        <authorList>
            <consortium name="EnsemblMetazoa"/>
        </authorList>
    </citation>
    <scope>IDENTIFICATION</scope>
    <source>
        <strain evidence="2">Yale</strain>
    </source>
</reference>
<name>A0A1B0GBN3_GLOMM</name>
<evidence type="ECO:0000313" key="2">
    <source>
        <dbReference type="EnsemblMetazoa" id="GMOY010715-PA"/>
    </source>
</evidence>
<protein>
    <submittedName>
        <fullName evidence="2">Uncharacterized protein</fullName>
    </submittedName>
</protein>
<sequence>MATLFDGLPLPGVTILHKVYVHNGEGEEKIRTEVGELSDGMTSSDEKSVVAKGGQKVGPLKRGGAKRVRSPSDVSDRDTGVLSRSDSLPTVADSRQGKKRKAQTSSVAASVASALVLGAAASAASRPVRAWRSGTLLQGRWVK</sequence>
<evidence type="ECO:0000256" key="1">
    <source>
        <dbReference type="SAM" id="MobiDB-lite"/>
    </source>
</evidence>
<dbReference type="VEuPathDB" id="VectorBase:GMOY010715"/>
<dbReference type="PhylomeDB" id="A0A1B0GBN3"/>
<proteinExistence type="predicted"/>
<accession>A0A1B0GBN3</accession>
<feature type="region of interest" description="Disordered" evidence="1">
    <location>
        <begin position="32"/>
        <end position="106"/>
    </location>
</feature>
<dbReference type="Proteomes" id="UP000092444">
    <property type="component" value="Unassembled WGS sequence"/>
</dbReference>
<dbReference type="EnsemblMetazoa" id="GMOY010715-RA">
    <property type="protein sequence ID" value="GMOY010715-PA"/>
    <property type="gene ID" value="GMOY010715"/>
</dbReference>
<dbReference type="AlphaFoldDB" id="A0A1B0GBN3"/>